<sequence length="705" mass="76992">MLETYRKWRYRLVPDHILGEILSKRWIDNAIPFTALLLLLIGLYVSLPGFYSAYALGDYSRQFAELGLVTLALTIVMLGGGIDLSVGSIFAVSNFVALYCVHALGLDPATAFVLTALTGIVCGAFNGVLIGFMRMRAFLTTLVSLIIFRAIVDILLLKHAVEISSVFPESELWAEIGEGDLIGIPYTILATAVIFLFTHIVISRMRAGWHLVSVGGARRSAYNAGINVRRTVFFTYVVSGLLCAIAAYMYAARLASTGAETGMGMEMVALTAAILGGTSLGGGRGSVAKALLGGLIVLFLSNGLIQFGIQGGATALIFGLTLLLSVIVEVRWTKNRTKILNKVYVSPAYSALPPAPATAADSGSPYAQNNRLREVELIGLGDVEGPEDVILDASDNLYTGTRQGDIVRFFAPDYRRHEVFAHIGGHPLGMAFDKEGNLVTCVGGMGVYAVSPDGDVRKVTDQTNRSLTSIIDDSRLSLADDLDIAHDGRIFFSEATKRYDLHNWPVDALESRGNGRIVCYDPRTNRTRTVLSGLVFPNGICMSRDNKSFLFAETWACRISRYWFDGPKAGKVEVVIDNLPGYPDNINRASDGGYWLALVGMRGPALDLALKMPDYRKRMSRRVSGSNWLFPNINTGCILKFTETGEVVTSLWDLGGVNHPMVTSMREHKGYLYLGGISNNRIGKYRLSDADQAWQGMKSYWGDMR</sequence>
<dbReference type="InterPro" id="IPR001851">
    <property type="entry name" value="ABC_transp_permease"/>
</dbReference>
<dbReference type="Proteomes" id="UP001174932">
    <property type="component" value="Unassembled WGS sequence"/>
</dbReference>
<keyword evidence="12" id="KW-1185">Reference proteome</keyword>
<accession>A0ABT8YI96</accession>
<feature type="transmembrane region" description="Helical" evidence="9">
    <location>
        <begin position="315"/>
        <end position="332"/>
    </location>
</feature>
<feature type="transmembrane region" description="Helical" evidence="9">
    <location>
        <begin position="232"/>
        <end position="251"/>
    </location>
</feature>
<dbReference type="RefSeq" id="WP_304375494.1">
    <property type="nucleotide sequence ID" value="NZ_JAUOZU010000005.1"/>
</dbReference>
<comment type="similarity">
    <text evidence="2">Belongs to the strictosidine synthase family.</text>
</comment>
<feature type="transmembrane region" description="Helical" evidence="9">
    <location>
        <begin position="263"/>
        <end position="283"/>
    </location>
</feature>
<feature type="transmembrane region" description="Helical" evidence="9">
    <location>
        <begin position="89"/>
        <end position="106"/>
    </location>
</feature>
<comment type="caution">
    <text evidence="11">The sequence shown here is derived from an EMBL/GenBank/DDBJ whole genome shotgun (WGS) entry which is preliminary data.</text>
</comment>
<dbReference type="InterPro" id="IPR011042">
    <property type="entry name" value="6-blade_b-propeller_TolB-like"/>
</dbReference>
<evidence type="ECO:0000313" key="11">
    <source>
        <dbReference type="EMBL" id="MDO6963387.1"/>
    </source>
</evidence>
<reference evidence="11" key="2">
    <citation type="submission" date="2023-07" db="EMBL/GenBank/DDBJ databases">
        <authorList>
            <person name="Shen H."/>
        </authorList>
    </citation>
    <scope>NUCLEOTIDE SEQUENCE</scope>
    <source>
        <strain evidence="11">TNR-22</strain>
    </source>
</reference>
<feature type="transmembrane region" description="Helical" evidence="9">
    <location>
        <begin position="181"/>
        <end position="202"/>
    </location>
</feature>
<feature type="transmembrane region" description="Helical" evidence="9">
    <location>
        <begin position="63"/>
        <end position="82"/>
    </location>
</feature>
<feature type="transmembrane region" description="Helical" evidence="9">
    <location>
        <begin position="139"/>
        <end position="161"/>
    </location>
</feature>
<dbReference type="SUPFAM" id="SSF63829">
    <property type="entry name" value="Calcium-dependent phosphotriesterase"/>
    <property type="match status" value="1"/>
</dbReference>
<protein>
    <submittedName>
        <fullName evidence="11">SMP-30/gluconolactonase/LRE family protein</fullName>
    </submittedName>
</protein>
<dbReference type="EMBL" id="JAUOZU010000005">
    <property type="protein sequence ID" value="MDO6963387.1"/>
    <property type="molecule type" value="Genomic_DNA"/>
</dbReference>
<dbReference type="Pfam" id="PF02653">
    <property type="entry name" value="BPD_transp_2"/>
    <property type="match status" value="1"/>
</dbReference>
<organism evidence="11 12">
    <name type="scientific">Rhizobium alvei</name>
    <dbReference type="NCBI Taxonomy" id="1132659"/>
    <lineage>
        <taxon>Bacteria</taxon>
        <taxon>Pseudomonadati</taxon>
        <taxon>Pseudomonadota</taxon>
        <taxon>Alphaproteobacteria</taxon>
        <taxon>Hyphomicrobiales</taxon>
        <taxon>Rhizobiaceae</taxon>
        <taxon>Rhizobium/Agrobacterium group</taxon>
        <taxon>Rhizobium</taxon>
    </lineage>
</organism>
<evidence type="ECO:0000256" key="1">
    <source>
        <dbReference type="ARBA" id="ARBA00004651"/>
    </source>
</evidence>
<evidence type="ECO:0000259" key="10">
    <source>
        <dbReference type="Pfam" id="PF03088"/>
    </source>
</evidence>
<dbReference type="PANTHER" id="PTHR10426">
    <property type="entry name" value="STRICTOSIDINE SYNTHASE-RELATED"/>
    <property type="match status" value="1"/>
</dbReference>
<evidence type="ECO:0000256" key="3">
    <source>
        <dbReference type="ARBA" id="ARBA00022475"/>
    </source>
</evidence>
<keyword evidence="5 9" id="KW-0812">Transmembrane</keyword>
<feature type="transmembrane region" description="Helical" evidence="9">
    <location>
        <begin position="30"/>
        <end position="51"/>
    </location>
</feature>
<evidence type="ECO:0000256" key="4">
    <source>
        <dbReference type="ARBA" id="ARBA00022553"/>
    </source>
</evidence>
<keyword evidence="7 9" id="KW-0472">Membrane</keyword>
<evidence type="ECO:0000256" key="7">
    <source>
        <dbReference type="ARBA" id="ARBA00023136"/>
    </source>
</evidence>
<keyword evidence="6 9" id="KW-1133">Transmembrane helix</keyword>
<evidence type="ECO:0000256" key="2">
    <source>
        <dbReference type="ARBA" id="ARBA00009191"/>
    </source>
</evidence>
<evidence type="ECO:0000256" key="6">
    <source>
        <dbReference type="ARBA" id="ARBA00022989"/>
    </source>
</evidence>
<evidence type="ECO:0000256" key="5">
    <source>
        <dbReference type="ARBA" id="ARBA00022692"/>
    </source>
</evidence>
<reference evidence="11" key="1">
    <citation type="journal article" date="2015" name="Int. J. Syst. Evol. Microbiol.">
        <title>Rhizobium alvei sp. nov., isolated from a freshwater river.</title>
        <authorList>
            <person name="Sheu S.Y."/>
            <person name="Huang H.W."/>
            <person name="Young C.C."/>
            <person name="Chen W.M."/>
        </authorList>
    </citation>
    <scope>NUCLEOTIDE SEQUENCE</scope>
    <source>
        <strain evidence="11">TNR-22</strain>
    </source>
</reference>
<feature type="domain" description="Strictosidine synthase conserved region" evidence="10">
    <location>
        <begin position="480"/>
        <end position="566"/>
    </location>
</feature>
<proteinExistence type="inferred from homology"/>
<evidence type="ECO:0000313" key="12">
    <source>
        <dbReference type="Proteomes" id="UP001174932"/>
    </source>
</evidence>
<evidence type="ECO:0000256" key="9">
    <source>
        <dbReference type="SAM" id="Phobius"/>
    </source>
</evidence>
<dbReference type="Gene3D" id="2.120.10.30">
    <property type="entry name" value="TolB, C-terminal domain"/>
    <property type="match status" value="1"/>
</dbReference>
<dbReference type="Pfam" id="PF03088">
    <property type="entry name" value="Str_synth"/>
    <property type="match status" value="1"/>
</dbReference>
<comment type="subcellular location">
    <subcellularLocation>
        <location evidence="1">Cell membrane</location>
        <topology evidence="1">Multi-pass membrane protein</topology>
    </subcellularLocation>
</comment>
<keyword evidence="4" id="KW-0597">Phosphoprotein</keyword>
<dbReference type="CDD" id="cd06579">
    <property type="entry name" value="TM_PBP1_transp_AraH_like"/>
    <property type="match status" value="1"/>
</dbReference>
<gene>
    <name evidence="11" type="ORF">Q4481_05415</name>
</gene>
<keyword evidence="8" id="KW-0325">Glycoprotein</keyword>
<dbReference type="Pfam" id="PF20067">
    <property type="entry name" value="SSL_N"/>
    <property type="match status" value="1"/>
</dbReference>
<feature type="transmembrane region" description="Helical" evidence="9">
    <location>
        <begin position="290"/>
        <end position="309"/>
    </location>
</feature>
<dbReference type="InterPro" id="IPR018119">
    <property type="entry name" value="Strictosidine_synth_cons-reg"/>
</dbReference>
<keyword evidence="3" id="KW-1003">Cell membrane</keyword>
<name>A0ABT8YI96_9HYPH</name>
<feature type="transmembrane region" description="Helical" evidence="9">
    <location>
        <begin position="112"/>
        <end position="132"/>
    </location>
</feature>
<evidence type="ECO:0000256" key="8">
    <source>
        <dbReference type="ARBA" id="ARBA00023180"/>
    </source>
</evidence>
<dbReference type="PANTHER" id="PTHR10426:SF88">
    <property type="entry name" value="ADIPOCYTE PLASMA MEMBRANE-ASSOCIATED PROTEIN HEMOMUCIN-RELATED"/>
    <property type="match status" value="1"/>
</dbReference>